<dbReference type="Gene3D" id="3.30.530.80">
    <property type="match status" value="1"/>
</dbReference>
<accession>A0A9Q5SS04</accession>
<reference evidence="4" key="1">
    <citation type="submission" date="2017-04" db="EMBL/GenBank/DDBJ databases">
        <title>Function of individual gut microbiota members based on whole genome sequencing of pure cultures obtained from chicken caecum.</title>
        <authorList>
            <person name="Medvecky M."/>
            <person name="Cejkova D."/>
            <person name="Polansky O."/>
            <person name="Karasova D."/>
            <person name="Kubasova T."/>
            <person name="Cizek A."/>
            <person name="Rychlik I."/>
        </authorList>
    </citation>
    <scope>NUCLEOTIDE SEQUENCE [LARGE SCALE GENOMIC DNA]</scope>
    <source>
        <strain evidence="4">An42</strain>
    </source>
</reference>
<dbReference type="Proteomes" id="UP000195975">
    <property type="component" value="Unassembled WGS sequence"/>
</dbReference>
<evidence type="ECO:0000256" key="1">
    <source>
        <dbReference type="SAM" id="SignalP"/>
    </source>
</evidence>
<dbReference type="AlphaFoldDB" id="A0A9Q5SS04"/>
<dbReference type="EMBL" id="NFIJ01000008">
    <property type="protein sequence ID" value="OUO05277.1"/>
    <property type="molecule type" value="Genomic_DNA"/>
</dbReference>
<evidence type="ECO:0000259" key="2">
    <source>
        <dbReference type="Pfam" id="PF14730"/>
    </source>
</evidence>
<feature type="chain" id="PRO_5040219011" description="DUF4468 domain-containing protein" evidence="1">
    <location>
        <begin position="18"/>
        <end position="333"/>
    </location>
</feature>
<feature type="domain" description="DUF4468" evidence="2">
    <location>
        <begin position="37"/>
        <end position="124"/>
    </location>
</feature>
<dbReference type="CDD" id="cd12190">
    <property type="entry name" value="Bacova_04320_like"/>
    <property type="match status" value="1"/>
</dbReference>
<organism evidence="3 4">
    <name type="scientific">Parabacteroides johnsonii</name>
    <dbReference type="NCBI Taxonomy" id="387661"/>
    <lineage>
        <taxon>Bacteria</taxon>
        <taxon>Pseudomonadati</taxon>
        <taxon>Bacteroidota</taxon>
        <taxon>Bacteroidia</taxon>
        <taxon>Bacteroidales</taxon>
        <taxon>Tannerellaceae</taxon>
        <taxon>Parabacteroides</taxon>
    </lineage>
</organism>
<evidence type="ECO:0000313" key="3">
    <source>
        <dbReference type="EMBL" id="OUO05277.1"/>
    </source>
</evidence>
<dbReference type="RefSeq" id="WP_008152726.1">
    <property type="nucleotide sequence ID" value="NZ_CAJLBM010000022.1"/>
</dbReference>
<gene>
    <name evidence="3" type="ORF">B5F96_09575</name>
</gene>
<comment type="caution">
    <text evidence="3">The sequence shown here is derived from an EMBL/GenBank/DDBJ whole genome shotgun (WGS) entry which is preliminary data.</text>
</comment>
<feature type="signal peptide" evidence="1">
    <location>
        <begin position="1"/>
        <end position="17"/>
    </location>
</feature>
<sequence>MKQLLLLTLFIPTLLWAQDDSKYLAGAVPLENGKVVFAKEINAPSFSKDEVYDRMLDWADGFFSEDGNRVVYSDKAKGDIAAVGQANLVFQSTALSLDRTEMNYRVTMECENQKCVMKVAGIRYEYNVSYQREPEKYTAEEWITDKYCLNKDKTKLNRGNGKFRRKTVDFIDEMFASASAALGAQVAANVVPATPVTPARTVTPAQSIQPATPVPAKEGYVAFAADKVPSTLLQMLPESDMQVASAGKPDTKETSAQWKGTGNMFGKSIASIAISKDSPVYKEIGNNDTYSLSFFKKGENGDAWLIIDCRKQGETAEGGQITVIGEIINVWMK</sequence>
<evidence type="ECO:0000313" key="4">
    <source>
        <dbReference type="Proteomes" id="UP000195975"/>
    </source>
</evidence>
<protein>
    <recommendedName>
        <fullName evidence="2">DUF4468 domain-containing protein</fullName>
    </recommendedName>
</protein>
<proteinExistence type="predicted"/>
<keyword evidence="1" id="KW-0732">Signal</keyword>
<dbReference type="GeneID" id="93410242"/>
<dbReference type="Pfam" id="PF14730">
    <property type="entry name" value="DUF4468"/>
    <property type="match status" value="1"/>
</dbReference>
<name>A0A9Q5SS04_9BACT</name>
<dbReference type="InterPro" id="IPR027823">
    <property type="entry name" value="DUF4468"/>
</dbReference>